<evidence type="ECO:0000313" key="2">
    <source>
        <dbReference type="Proteomes" id="UP000235826"/>
    </source>
</evidence>
<keyword evidence="2" id="KW-1185">Reference proteome</keyword>
<sequence>MAKGKGFLNYCYSYKLNLLLPFKKGGGPDNIGIGGLQKIKKVKNKNTSFSRFLLKSEFILLLGLRGEWYYLNDRVKGKQHIERLLEIKPNLLFPLKREVVPITSGSEGYRKLRKLKIKTPLSSGFY</sequence>
<proteinExistence type="predicted"/>
<protein>
    <submittedName>
        <fullName evidence="1">Uncharacterized protein</fullName>
    </submittedName>
</protein>
<name>A0A2K9PUL7_9FLAO</name>
<accession>A0A2K9PUL7</accession>
<dbReference type="Proteomes" id="UP000235826">
    <property type="component" value="Chromosome"/>
</dbReference>
<dbReference type="KEGG" id="fek:C1H87_19470"/>
<evidence type="ECO:0000313" key="1">
    <source>
        <dbReference type="EMBL" id="AUP80775.1"/>
    </source>
</evidence>
<dbReference type="EMBL" id="CP025791">
    <property type="protein sequence ID" value="AUP80775.1"/>
    <property type="molecule type" value="Genomic_DNA"/>
</dbReference>
<dbReference type="RefSeq" id="WP_102757421.1">
    <property type="nucleotide sequence ID" value="NZ_CP025791.1"/>
</dbReference>
<dbReference type="AlphaFoldDB" id="A0A2K9PUL7"/>
<organism evidence="1 2">
    <name type="scientific">Flavivirga eckloniae</name>
    <dbReference type="NCBI Taxonomy" id="1803846"/>
    <lineage>
        <taxon>Bacteria</taxon>
        <taxon>Pseudomonadati</taxon>
        <taxon>Bacteroidota</taxon>
        <taxon>Flavobacteriia</taxon>
        <taxon>Flavobacteriales</taxon>
        <taxon>Flavobacteriaceae</taxon>
        <taxon>Flavivirga</taxon>
    </lineage>
</organism>
<gene>
    <name evidence="1" type="ORF">C1H87_19470</name>
</gene>
<reference evidence="1 2" key="1">
    <citation type="submission" date="2018-01" db="EMBL/GenBank/DDBJ databases">
        <title>Complete genome sequence of Flavivirga eckloniae ECD14 isolated from seaweed Ecklonia cava.</title>
        <authorList>
            <person name="Lee J.H."/>
            <person name="Baik K.S."/>
            <person name="Seong C.N."/>
        </authorList>
    </citation>
    <scope>NUCLEOTIDE SEQUENCE [LARGE SCALE GENOMIC DNA]</scope>
    <source>
        <strain evidence="1 2">ECD14</strain>
    </source>
</reference>